<comment type="function">
    <text evidence="1">Transaldolase is important for the balance of metabolites in the pentose-phosphate pathway.</text>
</comment>
<reference evidence="10" key="1">
    <citation type="submission" date="2018-05" db="EMBL/GenBank/DDBJ databases">
        <authorList>
            <person name="Lanie J.A."/>
            <person name="Ng W.-L."/>
            <person name="Kazmierczak K.M."/>
            <person name="Andrzejewski T.M."/>
            <person name="Davidsen T.M."/>
            <person name="Wayne K.J."/>
            <person name="Tettelin H."/>
            <person name="Glass J.I."/>
            <person name="Rusch D."/>
            <person name="Podicherti R."/>
            <person name="Tsui H.-C.T."/>
            <person name="Winkler M.E."/>
        </authorList>
    </citation>
    <scope>NUCLEOTIDE SEQUENCE</scope>
</reference>
<dbReference type="NCBIfam" id="TIGR00876">
    <property type="entry name" value="tal_mycobact"/>
    <property type="match status" value="1"/>
</dbReference>
<evidence type="ECO:0000256" key="2">
    <source>
        <dbReference type="ARBA" id="ARBA00004496"/>
    </source>
</evidence>
<evidence type="ECO:0000256" key="9">
    <source>
        <dbReference type="ARBA" id="ARBA00048810"/>
    </source>
</evidence>
<gene>
    <name evidence="10" type="ORF">METZ01_LOCUS258499</name>
</gene>
<comment type="subcellular location">
    <subcellularLocation>
        <location evidence="2">Cytoplasm</location>
    </subcellularLocation>
</comment>
<evidence type="ECO:0000256" key="1">
    <source>
        <dbReference type="ARBA" id="ARBA00003518"/>
    </source>
</evidence>
<sequence length="332" mass="35328">MSNPLVDLGPQGQSVWYDSISRSLITSGDLARLIAEDGVRGMTSNPAIFEKAISGSDDYNDDLARHAADGLSPLQIYEAIAIGDIQAAADELRPVYDATQGTDGYVSLEVSPHLADDVQGTIDEAQRLAQAVDRPNLMIKVPGTAAGIPAVEALIGKGLNINITLLFAQANYAAVADAYIAGLEALASADGDLGSVASVASFFVSRIDALVDSTLEQMLQDEKDEDRRASLEALRGRVAIANAKLAYQHYQALSASDRWQALAAKGARPQRLLWASTGVKNPTYRDVLYVEELIGPDTVNTMPVPTFEAFRDHGVVAATLTLGVDDARQVMA</sequence>
<dbReference type="PANTHER" id="PTHR10683:SF31">
    <property type="entry name" value="TRANSALDOLASE"/>
    <property type="match status" value="1"/>
</dbReference>
<evidence type="ECO:0000256" key="6">
    <source>
        <dbReference type="ARBA" id="ARBA00022679"/>
    </source>
</evidence>
<dbReference type="GO" id="GO:0005975">
    <property type="term" value="P:carbohydrate metabolic process"/>
    <property type="evidence" value="ECO:0007669"/>
    <property type="project" value="InterPro"/>
</dbReference>
<evidence type="ECO:0000256" key="3">
    <source>
        <dbReference type="ARBA" id="ARBA00004959"/>
    </source>
</evidence>
<dbReference type="GO" id="GO:0005737">
    <property type="term" value="C:cytoplasm"/>
    <property type="evidence" value="ECO:0007669"/>
    <property type="project" value="UniProtKB-SubCell"/>
</dbReference>
<keyword evidence="8" id="KW-0704">Schiff base</keyword>
<evidence type="ECO:0008006" key="11">
    <source>
        <dbReference type="Google" id="ProtNLM"/>
    </source>
</evidence>
<dbReference type="GO" id="GO:0004801">
    <property type="term" value="F:transaldolase activity"/>
    <property type="evidence" value="ECO:0007669"/>
    <property type="project" value="UniProtKB-EC"/>
</dbReference>
<proteinExistence type="inferred from homology"/>
<dbReference type="AlphaFoldDB" id="A0A382J258"/>
<accession>A0A382J258</accession>
<keyword evidence="6" id="KW-0808">Transferase</keyword>
<dbReference type="UniPathway" id="UPA00115"/>
<organism evidence="10">
    <name type="scientific">marine metagenome</name>
    <dbReference type="NCBI Taxonomy" id="408172"/>
    <lineage>
        <taxon>unclassified sequences</taxon>
        <taxon>metagenomes</taxon>
        <taxon>ecological metagenomes</taxon>
    </lineage>
</organism>
<dbReference type="NCBIfam" id="NF002881">
    <property type="entry name" value="PRK03343.1"/>
    <property type="match status" value="1"/>
</dbReference>
<evidence type="ECO:0000256" key="7">
    <source>
        <dbReference type="ARBA" id="ARBA00023126"/>
    </source>
</evidence>
<evidence type="ECO:0000313" key="10">
    <source>
        <dbReference type="EMBL" id="SVC05645.1"/>
    </source>
</evidence>
<keyword evidence="5" id="KW-0963">Cytoplasm</keyword>
<dbReference type="GO" id="GO:0006098">
    <property type="term" value="P:pentose-phosphate shunt"/>
    <property type="evidence" value="ECO:0007669"/>
    <property type="project" value="UniProtKB-UniPathway"/>
</dbReference>
<dbReference type="PROSITE" id="PS00958">
    <property type="entry name" value="TRANSALDOLASE_2"/>
    <property type="match status" value="1"/>
</dbReference>
<dbReference type="Gene3D" id="3.20.20.70">
    <property type="entry name" value="Aldolase class I"/>
    <property type="match status" value="1"/>
</dbReference>
<dbReference type="HAMAP" id="MF_00493">
    <property type="entry name" value="Transaldolase_2"/>
    <property type="match status" value="1"/>
</dbReference>
<dbReference type="InterPro" id="IPR013785">
    <property type="entry name" value="Aldolase_TIM"/>
</dbReference>
<comment type="pathway">
    <text evidence="3">Carbohydrate degradation; pentose phosphate pathway.</text>
</comment>
<dbReference type="PIRSF" id="PIRSF036915">
    <property type="entry name" value="Trnald_Bac_Plnt"/>
    <property type="match status" value="1"/>
</dbReference>
<dbReference type="EMBL" id="UINC01071035">
    <property type="protein sequence ID" value="SVC05645.1"/>
    <property type="molecule type" value="Genomic_DNA"/>
</dbReference>
<keyword evidence="7" id="KW-0570">Pentose shunt</keyword>
<comment type="similarity">
    <text evidence="4">Belongs to the transaldolase family. Type 2 subfamily.</text>
</comment>
<comment type="catalytic activity">
    <reaction evidence="9">
        <text>D-sedoheptulose 7-phosphate + D-glyceraldehyde 3-phosphate = D-erythrose 4-phosphate + beta-D-fructose 6-phosphate</text>
        <dbReference type="Rhea" id="RHEA:17053"/>
        <dbReference type="ChEBI" id="CHEBI:16897"/>
        <dbReference type="ChEBI" id="CHEBI:57483"/>
        <dbReference type="ChEBI" id="CHEBI:57634"/>
        <dbReference type="ChEBI" id="CHEBI:59776"/>
        <dbReference type="EC" id="2.2.1.2"/>
    </reaction>
</comment>
<dbReference type="SUPFAM" id="SSF51569">
    <property type="entry name" value="Aldolase"/>
    <property type="match status" value="1"/>
</dbReference>
<evidence type="ECO:0000256" key="5">
    <source>
        <dbReference type="ARBA" id="ARBA00022490"/>
    </source>
</evidence>
<evidence type="ECO:0000256" key="4">
    <source>
        <dbReference type="ARBA" id="ARBA00008426"/>
    </source>
</evidence>
<dbReference type="InterPro" id="IPR001585">
    <property type="entry name" value="TAL/FSA"/>
</dbReference>
<evidence type="ECO:0000256" key="8">
    <source>
        <dbReference type="ARBA" id="ARBA00023270"/>
    </source>
</evidence>
<dbReference type="InterPro" id="IPR004732">
    <property type="entry name" value="Transaldolase_2"/>
</dbReference>
<dbReference type="InterPro" id="IPR018225">
    <property type="entry name" value="Transaldolase_AS"/>
</dbReference>
<dbReference type="CDD" id="cd00955">
    <property type="entry name" value="Transaldolase_like"/>
    <property type="match status" value="1"/>
</dbReference>
<protein>
    <recommendedName>
        <fullName evidence="11">Transaldolase</fullName>
    </recommendedName>
</protein>
<feature type="non-terminal residue" evidence="10">
    <location>
        <position position="332"/>
    </location>
</feature>
<dbReference type="PANTHER" id="PTHR10683">
    <property type="entry name" value="TRANSALDOLASE"/>
    <property type="match status" value="1"/>
</dbReference>
<name>A0A382J258_9ZZZZ</name>
<dbReference type="Pfam" id="PF00923">
    <property type="entry name" value="TAL_FSA"/>
    <property type="match status" value="1"/>
</dbReference>